<feature type="compositionally biased region" description="Low complexity" evidence="1">
    <location>
        <begin position="279"/>
        <end position="299"/>
    </location>
</feature>
<feature type="region of interest" description="Disordered" evidence="1">
    <location>
        <begin position="403"/>
        <end position="452"/>
    </location>
</feature>
<keyword evidence="3" id="KW-1185">Reference proteome</keyword>
<dbReference type="AlphaFoldDB" id="A0A8I2Z0V6"/>
<comment type="caution">
    <text evidence="2">The sequence shown here is derived from an EMBL/GenBank/DDBJ whole genome shotgun (WGS) entry which is preliminary data.</text>
</comment>
<proteinExistence type="predicted"/>
<organism evidence="2 3">
    <name type="scientific">Boletus reticuloceps</name>
    <dbReference type="NCBI Taxonomy" id="495285"/>
    <lineage>
        <taxon>Eukaryota</taxon>
        <taxon>Fungi</taxon>
        <taxon>Dikarya</taxon>
        <taxon>Basidiomycota</taxon>
        <taxon>Agaricomycotina</taxon>
        <taxon>Agaricomycetes</taxon>
        <taxon>Agaricomycetidae</taxon>
        <taxon>Boletales</taxon>
        <taxon>Boletineae</taxon>
        <taxon>Boletaceae</taxon>
        <taxon>Boletoideae</taxon>
        <taxon>Boletus</taxon>
    </lineage>
</organism>
<evidence type="ECO:0000256" key="1">
    <source>
        <dbReference type="SAM" id="MobiDB-lite"/>
    </source>
</evidence>
<feature type="compositionally biased region" description="Low complexity" evidence="1">
    <location>
        <begin position="100"/>
        <end position="128"/>
    </location>
</feature>
<sequence>MFGEKCPARIALPLATSDNIINCNSKKRGRTDVVIPPSEDVAPLLPDPQPVQTELTNAVSASVTAAASHSVTPRTTCTSTPGTQSSTAQKARRKSTARDVQVPAPKVAPVVRDQAPAPTLPAAPLKPAWAVEDDSKKQKGAGATMSLREIQEAEVREAEHARLPRRSENEGQLFTSSWGLPTSQVGVRNQIPPRETSTNSPISATPGAPVWTNVAPTPAAKKTMKEIQEEEERRKKLAVKESMASATARRGYAETTVKVIPSAQAPSGPWTTVGPNGKPTTPATNTPRPAVNTTLNNPTPVTTLRINGTATRQAVAATMKAATPRVEDIPPTPSHDFLKWLGESIKGLNTSVNLEEMISMLLSFPLDPDQSTIEIISDLIYANSTTLDGRRFASEYVNRRKADAATRRGTVGSSGLSNKPVSIADVVKTQPKPAQQEWGFKVVNKKKKGGRS</sequence>
<dbReference type="OrthoDB" id="6415790at2759"/>
<protein>
    <submittedName>
        <fullName evidence="2">Uncharacterized protein</fullName>
    </submittedName>
</protein>
<feature type="compositionally biased region" description="Low complexity" evidence="1">
    <location>
        <begin position="66"/>
        <end position="87"/>
    </location>
</feature>
<feature type="region of interest" description="Disordered" evidence="1">
    <location>
        <begin position="66"/>
        <end position="143"/>
    </location>
</feature>
<gene>
    <name evidence="2" type="ORF">JVT61DRAFT_5786</name>
</gene>
<accession>A0A8I2Z0V6</accession>
<dbReference type="EMBL" id="JAGFBS010000002">
    <property type="protein sequence ID" value="KAG6381372.1"/>
    <property type="molecule type" value="Genomic_DNA"/>
</dbReference>
<name>A0A8I2Z0V6_9AGAM</name>
<reference evidence="2" key="1">
    <citation type="submission" date="2021-03" db="EMBL/GenBank/DDBJ databases">
        <title>Evolutionary innovations through gain and loss of genes in the ectomycorrhizal Boletales.</title>
        <authorList>
            <person name="Wu G."/>
            <person name="Miyauchi S."/>
            <person name="Morin E."/>
            <person name="Yang Z.-L."/>
            <person name="Xu J."/>
            <person name="Martin F.M."/>
        </authorList>
    </citation>
    <scope>NUCLEOTIDE SEQUENCE</scope>
    <source>
        <strain evidence="2">BR01</strain>
    </source>
</reference>
<dbReference type="Proteomes" id="UP000683000">
    <property type="component" value="Unassembled WGS sequence"/>
</dbReference>
<feature type="region of interest" description="Disordered" evidence="1">
    <location>
        <begin position="193"/>
        <end position="214"/>
    </location>
</feature>
<feature type="compositionally biased region" description="Polar residues" evidence="1">
    <location>
        <begin position="411"/>
        <end position="420"/>
    </location>
</feature>
<feature type="compositionally biased region" description="Basic residues" evidence="1">
    <location>
        <begin position="443"/>
        <end position="452"/>
    </location>
</feature>
<feature type="region of interest" description="Disordered" evidence="1">
    <location>
        <begin position="263"/>
        <end position="299"/>
    </location>
</feature>
<evidence type="ECO:0000313" key="2">
    <source>
        <dbReference type="EMBL" id="KAG6381372.1"/>
    </source>
</evidence>
<evidence type="ECO:0000313" key="3">
    <source>
        <dbReference type="Proteomes" id="UP000683000"/>
    </source>
</evidence>